<dbReference type="PANTHER" id="PTHR10974:SF9">
    <property type="entry name" value="DUF229 DOMAIN CONTAINING PROTEIN-RELATED"/>
    <property type="match status" value="1"/>
</dbReference>
<name>B4LUY6_DROVI</name>
<organism evidence="1 2">
    <name type="scientific">Drosophila virilis</name>
    <name type="common">Fruit fly</name>
    <dbReference type="NCBI Taxonomy" id="7244"/>
    <lineage>
        <taxon>Eukaryota</taxon>
        <taxon>Metazoa</taxon>
        <taxon>Ecdysozoa</taxon>
        <taxon>Arthropoda</taxon>
        <taxon>Hexapoda</taxon>
        <taxon>Insecta</taxon>
        <taxon>Pterygota</taxon>
        <taxon>Neoptera</taxon>
        <taxon>Endopterygota</taxon>
        <taxon>Diptera</taxon>
        <taxon>Brachycera</taxon>
        <taxon>Muscomorpha</taxon>
        <taxon>Ephydroidea</taxon>
        <taxon>Drosophilidae</taxon>
        <taxon>Drosophila</taxon>
    </lineage>
</organism>
<evidence type="ECO:0000313" key="2">
    <source>
        <dbReference type="Proteomes" id="UP000008792"/>
    </source>
</evidence>
<dbReference type="InterPro" id="IPR017850">
    <property type="entry name" value="Alkaline_phosphatase_core_sf"/>
</dbReference>
<dbReference type="GO" id="GO:0005615">
    <property type="term" value="C:extracellular space"/>
    <property type="evidence" value="ECO:0007669"/>
    <property type="project" value="TreeGrafter"/>
</dbReference>
<dbReference type="Gene3D" id="3.40.720.10">
    <property type="entry name" value="Alkaline Phosphatase, subunit A"/>
    <property type="match status" value="1"/>
</dbReference>
<dbReference type="InParanoid" id="B4LUY6"/>
<dbReference type="CDD" id="cd16021">
    <property type="entry name" value="ALP_like"/>
    <property type="match status" value="1"/>
</dbReference>
<dbReference type="AlphaFoldDB" id="B4LUY6"/>
<dbReference type="HOGENOM" id="CLU_018076_2_1_1"/>
<dbReference type="InterPro" id="IPR004245">
    <property type="entry name" value="DUF229"/>
</dbReference>
<proteinExistence type="predicted"/>
<dbReference type="eggNOG" id="ENOG502QRYZ">
    <property type="taxonomic scope" value="Eukaryota"/>
</dbReference>
<gene>
    <name evidence="1" type="primary">Dvir\GJ14128</name>
    <name evidence="1" type="ORF">Dvir_GJ14128</name>
</gene>
<evidence type="ECO:0000313" key="1">
    <source>
        <dbReference type="EMBL" id="EDW63235.2"/>
    </source>
</evidence>
<sequence length="532" mass="62104">MYRCLGSNKGKVVLAIFLLLCIFIFVNRHTNDAVEHSSIVNKKALTKPKLLSTLNGQFTTRRSAFKTESSSNMDFNVFDHKCKIPRPNPFSEDVMSIFEPPKFKECADQPDLYTVRYDLKEKQYILQYNESLFVELVPNISDYGCASHGLLRAPDDSLTWNIITPFSCHDWIVPRHVQGIVVECFELRNRSRVLQRDAFSFVQYPLNCNEKSDEERSLTYPSVIMLGIDSMSQMNFQRTMPLTAHFVRQPGWYEMLGHNTISDGTFTNMITLLTGSLPQEWKHYCDIKKPGCLDALTYLWNHYHNAGYQTAYAEDTPTFVLTRQPVDYYLNPIMKAFEKIMTNFRRLKYDYCLGRKQSFRYVFDYCLQLVQRFVHETPKPFFGIFWTKSFSNDDFSGAANVDKDFVTYLEHFKEHGLFERAVVILFSLHGQHKGPLMELSSSFLEERLPMLHIYLPPWYRKQYPKVGKALDVNRRRLSSTVDLHLTIKELLLQISALVRMPGYRITGAAVSRIPNNQLLNQLKYWQRQLFTA</sequence>
<dbReference type="OrthoDB" id="413313at2759"/>
<dbReference type="Proteomes" id="UP000008792">
    <property type="component" value="Unassembled WGS sequence"/>
</dbReference>
<reference evidence="1 2" key="1">
    <citation type="journal article" date="2007" name="Nature">
        <title>Evolution of genes and genomes on the Drosophila phylogeny.</title>
        <authorList>
            <consortium name="Drosophila 12 Genomes Consortium"/>
            <person name="Clark A.G."/>
            <person name="Eisen M.B."/>
            <person name="Smith D.R."/>
            <person name="Bergman C.M."/>
            <person name="Oliver B."/>
            <person name="Markow T.A."/>
            <person name="Kaufman T.C."/>
            <person name="Kellis M."/>
            <person name="Gelbart W."/>
            <person name="Iyer V.N."/>
            <person name="Pollard D.A."/>
            <person name="Sackton T.B."/>
            <person name="Larracuente A.M."/>
            <person name="Singh N.D."/>
            <person name="Abad J.P."/>
            <person name="Abt D.N."/>
            <person name="Adryan B."/>
            <person name="Aguade M."/>
            <person name="Akashi H."/>
            <person name="Anderson W.W."/>
            <person name="Aquadro C.F."/>
            <person name="Ardell D.H."/>
            <person name="Arguello R."/>
            <person name="Artieri C.G."/>
            <person name="Barbash D.A."/>
            <person name="Barker D."/>
            <person name="Barsanti P."/>
            <person name="Batterham P."/>
            <person name="Batzoglou S."/>
            <person name="Begun D."/>
            <person name="Bhutkar A."/>
            <person name="Blanco E."/>
            <person name="Bosak S.A."/>
            <person name="Bradley R.K."/>
            <person name="Brand A.D."/>
            <person name="Brent M.R."/>
            <person name="Brooks A.N."/>
            <person name="Brown R.H."/>
            <person name="Butlin R.K."/>
            <person name="Caggese C."/>
            <person name="Calvi B.R."/>
            <person name="Bernardo de Carvalho A."/>
            <person name="Caspi A."/>
            <person name="Castrezana S."/>
            <person name="Celniker S.E."/>
            <person name="Chang J.L."/>
            <person name="Chapple C."/>
            <person name="Chatterji S."/>
            <person name="Chinwalla A."/>
            <person name="Civetta A."/>
            <person name="Clifton S.W."/>
            <person name="Comeron J.M."/>
            <person name="Costello J.C."/>
            <person name="Coyne J.A."/>
            <person name="Daub J."/>
            <person name="David R.G."/>
            <person name="Delcher A.L."/>
            <person name="Delehaunty K."/>
            <person name="Do C.B."/>
            <person name="Ebling H."/>
            <person name="Edwards K."/>
            <person name="Eickbush T."/>
            <person name="Evans J.D."/>
            <person name="Filipski A."/>
            <person name="Findeiss S."/>
            <person name="Freyhult E."/>
            <person name="Fulton L."/>
            <person name="Fulton R."/>
            <person name="Garcia A.C."/>
            <person name="Gardiner A."/>
            <person name="Garfield D.A."/>
            <person name="Garvin B.E."/>
            <person name="Gibson G."/>
            <person name="Gilbert D."/>
            <person name="Gnerre S."/>
            <person name="Godfrey J."/>
            <person name="Good R."/>
            <person name="Gotea V."/>
            <person name="Gravely B."/>
            <person name="Greenberg A.J."/>
            <person name="Griffiths-Jones S."/>
            <person name="Gross S."/>
            <person name="Guigo R."/>
            <person name="Gustafson E.A."/>
            <person name="Haerty W."/>
            <person name="Hahn M.W."/>
            <person name="Halligan D.L."/>
            <person name="Halpern A.L."/>
            <person name="Halter G.M."/>
            <person name="Han M.V."/>
            <person name="Heger A."/>
            <person name="Hillier L."/>
            <person name="Hinrichs A.S."/>
            <person name="Holmes I."/>
            <person name="Hoskins R.A."/>
            <person name="Hubisz M.J."/>
            <person name="Hultmark D."/>
            <person name="Huntley M.A."/>
            <person name="Jaffe D.B."/>
            <person name="Jagadeeshan S."/>
            <person name="Jeck W.R."/>
            <person name="Johnson J."/>
            <person name="Jones C.D."/>
            <person name="Jordan W.C."/>
            <person name="Karpen G.H."/>
            <person name="Kataoka E."/>
            <person name="Keightley P.D."/>
            <person name="Kheradpour P."/>
            <person name="Kirkness E.F."/>
            <person name="Koerich L.B."/>
            <person name="Kristiansen K."/>
            <person name="Kudrna D."/>
            <person name="Kulathinal R.J."/>
            <person name="Kumar S."/>
            <person name="Kwok R."/>
            <person name="Lander E."/>
            <person name="Langley C.H."/>
            <person name="Lapoint R."/>
            <person name="Lazzaro B.P."/>
            <person name="Lee S.J."/>
            <person name="Levesque L."/>
            <person name="Li R."/>
            <person name="Lin C.F."/>
            <person name="Lin M.F."/>
            <person name="Lindblad-Toh K."/>
            <person name="Llopart A."/>
            <person name="Long M."/>
            <person name="Low L."/>
            <person name="Lozovsky E."/>
            <person name="Lu J."/>
            <person name="Luo M."/>
            <person name="Machado C.A."/>
            <person name="Makalowski W."/>
            <person name="Marzo M."/>
            <person name="Matsuda M."/>
            <person name="Matzkin L."/>
            <person name="McAllister B."/>
            <person name="McBride C.S."/>
            <person name="McKernan B."/>
            <person name="McKernan K."/>
            <person name="Mendez-Lago M."/>
            <person name="Minx P."/>
            <person name="Mollenhauer M.U."/>
            <person name="Montooth K."/>
            <person name="Mount S.M."/>
            <person name="Mu X."/>
            <person name="Myers E."/>
            <person name="Negre B."/>
            <person name="Newfeld S."/>
            <person name="Nielsen R."/>
            <person name="Noor M.A."/>
            <person name="O'Grady P."/>
            <person name="Pachter L."/>
            <person name="Papaceit M."/>
            <person name="Parisi M.J."/>
            <person name="Parisi M."/>
            <person name="Parts L."/>
            <person name="Pedersen J.S."/>
            <person name="Pesole G."/>
            <person name="Phillippy A.M."/>
            <person name="Ponting C.P."/>
            <person name="Pop M."/>
            <person name="Porcelli D."/>
            <person name="Powell J.R."/>
            <person name="Prohaska S."/>
            <person name="Pruitt K."/>
            <person name="Puig M."/>
            <person name="Quesneville H."/>
            <person name="Ram K.R."/>
            <person name="Rand D."/>
            <person name="Rasmussen M.D."/>
            <person name="Reed L.K."/>
            <person name="Reenan R."/>
            <person name="Reily A."/>
            <person name="Remington K.A."/>
            <person name="Rieger T.T."/>
            <person name="Ritchie M.G."/>
            <person name="Robin C."/>
            <person name="Rogers Y.H."/>
            <person name="Rohde C."/>
            <person name="Rozas J."/>
            <person name="Rubenfield M.J."/>
            <person name="Ruiz A."/>
            <person name="Russo S."/>
            <person name="Salzberg S.L."/>
            <person name="Sanchez-Gracia A."/>
            <person name="Saranga D.J."/>
            <person name="Sato H."/>
            <person name="Schaeffer S.W."/>
            <person name="Schatz M.C."/>
            <person name="Schlenke T."/>
            <person name="Schwartz R."/>
            <person name="Segarra C."/>
            <person name="Singh R.S."/>
            <person name="Sirot L."/>
            <person name="Sirota M."/>
            <person name="Sisneros N.B."/>
            <person name="Smith C.D."/>
            <person name="Smith T.F."/>
            <person name="Spieth J."/>
            <person name="Stage D.E."/>
            <person name="Stark A."/>
            <person name="Stephan W."/>
            <person name="Strausberg R.L."/>
            <person name="Strempel S."/>
            <person name="Sturgill D."/>
            <person name="Sutton G."/>
            <person name="Sutton G.G."/>
            <person name="Tao W."/>
            <person name="Teichmann S."/>
            <person name="Tobari Y.N."/>
            <person name="Tomimura Y."/>
            <person name="Tsolas J.M."/>
            <person name="Valente V.L."/>
            <person name="Venter E."/>
            <person name="Venter J.C."/>
            <person name="Vicario S."/>
            <person name="Vieira F.G."/>
            <person name="Vilella A.J."/>
            <person name="Villasante A."/>
            <person name="Walenz B."/>
            <person name="Wang J."/>
            <person name="Wasserman M."/>
            <person name="Watts T."/>
            <person name="Wilson D."/>
            <person name="Wilson R.K."/>
            <person name="Wing R.A."/>
            <person name="Wolfner M.F."/>
            <person name="Wong A."/>
            <person name="Wong G.K."/>
            <person name="Wu C.I."/>
            <person name="Wu G."/>
            <person name="Yamamoto D."/>
            <person name="Yang H.P."/>
            <person name="Yang S.P."/>
            <person name="Yorke J.A."/>
            <person name="Yoshida K."/>
            <person name="Zdobnov E."/>
            <person name="Zhang P."/>
            <person name="Zhang Y."/>
            <person name="Zimin A.V."/>
            <person name="Baldwin J."/>
            <person name="Abdouelleil A."/>
            <person name="Abdulkadir J."/>
            <person name="Abebe A."/>
            <person name="Abera B."/>
            <person name="Abreu J."/>
            <person name="Acer S.C."/>
            <person name="Aftuck L."/>
            <person name="Alexander A."/>
            <person name="An P."/>
            <person name="Anderson E."/>
            <person name="Anderson S."/>
            <person name="Arachi H."/>
            <person name="Azer M."/>
            <person name="Bachantsang P."/>
            <person name="Barry A."/>
            <person name="Bayul T."/>
            <person name="Berlin A."/>
            <person name="Bessette D."/>
            <person name="Bloom T."/>
            <person name="Blye J."/>
            <person name="Boguslavskiy L."/>
            <person name="Bonnet C."/>
            <person name="Boukhgalter B."/>
            <person name="Bourzgui I."/>
            <person name="Brown A."/>
            <person name="Cahill P."/>
            <person name="Channer S."/>
            <person name="Cheshatsang Y."/>
            <person name="Chuda L."/>
            <person name="Citroen M."/>
            <person name="Collymore A."/>
            <person name="Cooke P."/>
            <person name="Costello M."/>
            <person name="D'Aco K."/>
            <person name="Daza R."/>
            <person name="De Haan G."/>
            <person name="DeGray S."/>
            <person name="DeMaso C."/>
            <person name="Dhargay N."/>
            <person name="Dooley K."/>
            <person name="Dooley E."/>
            <person name="Doricent M."/>
            <person name="Dorje P."/>
            <person name="Dorjee K."/>
            <person name="Dupes A."/>
            <person name="Elong R."/>
            <person name="Falk J."/>
            <person name="Farina A."/>
            <person name="Faro S."/>
            <person name="Ferguson D."/>
            <person name="Fisher S."/>
            <person name="Foley C.D."/>
            <person name="Franke A."/>
            <person name="Friedrich D."/>
            <person name="Gadbois L."/>
            <person name="Gearin G."/>
            <person name="Gearin C.R."/>
            <person name="Giannoukos G."/>
            <person name="Goode T."/>
            <person name="Graham J."/>
            <person name="Grandbois E."/>
            <person name="Grewal S."/>
            <person name="Gyaltsen K."/>
            <person name="Hafez N."/>
            <person name="Hagos B."/>
            <person name="Hall J."/>
            <person name="Henson C."/>
            <person name="Hollinger A."/>
            <person name="Honan T."/>
            <person name="Huard M.D."/>
            <person name="Hughes L."/>
            <person name="Hurhula B."/>
            <person name="Husby M.E."/>
            <person name="Kamat A."/>
            <person name="Kanga B."/>
            <person name="Kashin S."/>
            <person name="Khazanovich D."/>
            <person name="Kisner P."/>
            <person name="Lance K."/>
            <person name="Lara M."/>
            <person name="Lee W."/>
            <person name="Lennon N."/>
            <person name="Letendre F."/>
            <person name="LeVine R."/>
            <person name="Lipovsky A."/>
            <person name="Liu X."/>
            <person name="Liu J."/>
            <person name="Liu S."/>
            <person name="Lokyitsang T."/>
            <person name="Lokyitsang Y."/>
            <person name="Lubonja R."/>
            <person name="Lui A."/>
            <person name="MacDonald P."/>
            <person name="Magnisalis V."/>
            <person name="Maru K."/>
            <person name="Matthews C."/>
            <person name="McCusker W."/>
            <person name="McDonough S."/>
            <person name="Mehta T."/>
            <person name="Meldrim J."/>
            <person name="Meneus L."/>
            <person name="Mihai O."/>
            <person name="Mihalev A."/>
            <person name="Mihova T."/>
            <person name="Mittelman R."/>
            <person name="Mlenga V."/>
            <person name="Montmayeur A."/>
            <person name="Mulrain L."/>
            <person name="Navidi A."/>
            <person name="Naylor J."/>
            <person name="Negash T."/>
            <person name="Nguyen T."/>
            <person name="Nguyen N."/>
            <person name="Nicol R."/>
            <person name="Norbu C."/>
            <person name="Norbu N."/>
            <person name="Novod N."/>
            <person name="O'Neill B."/>
            <person name="Osman S."/>
            <person name="Markiewicz E."/>
            <person name="Oyono O.L."/>
            <person name="Patti C."/>
            <person name="Phunkhang P."/>
            <person name="Pierre F."/>
            <person name="Priest M."/>
            <person name="Raghuraman S."/>
            <person name="Rege F."/>
            <person name="Reyes R."/>
            <person name="Rise C."/>
            <person name="Rogov P."/>
            <person name="Ross K."/>
            <person name="Ryan E."/>
            <person name="Settipalli S."/>
            <person name="Shea T."/>
            <person name="Sherpa N."/>
            <person name="Shi L."/>
            <person name="Shih D."/>
            <person name="Sparrow T."/>
            <person name="Spaulding J."/>
            <person name="Stalker J."/>
            <person name="Stange-Thomann N."/>
            <person name="Stavropoulos S."/>
            <person name="Stone C."/>
            <person name="Strader C."/>
            <person name="Tesfaye S."/>
            <person name="Thomson T."/>
            <person name="Thoulutsang Y."/>
            <person name="Thoulutsang D."/>
            <person name="Topham K."/>
            <person name="Topping I."/>
            <person name="Tsamla T."/>
            <person name="Vassiliev H."/>
            <person name="Vo A."/>
            <person name="Wangchuk T."/>
            <person name="Wangdi T."/>
            <person name="Weiand M."/>
            <person name="Wilkinson J."/>
            <person name="Wilson A."/>
            <person name="Yadav S."/>
            <person name="Young G."/>
            <person name="Yu Q."/>
            <person name="Zembek L."/>
            <person name="Zhong D."/>
            <person name="Zimmer A."/>
            <person name="Zwirko Z."/>
            <person name="Jaffe D.B."/>
            <person name="Alvarez P."/>
            <person name="Brockman W."/>
            <person name="Butler J."/>
            <person name="Chin C."/>
            <person name="Gnerre S."/>
            <person name="Grabherr M."/>
            <person name="Kleber M."/>
            <person name="Mauceli E."/>
            <person name="MacCallum I."/>
        </authorList>
    </citation>
    <scope>NUCLEOTIDE SEQUENCE [LARGE SCALE GENOMIC DNA]</scope>
    <source>
        <strain evidence="2">Tucson 15010-1051.87</strain>
    </source>
</reference>
<dbReference type="SUPFAM" id="SSF53649">
    <property type="entry name" value="Alkaline phosphatase-like"/>
    <property type="match status" value="1"/>
</dbReference>
<dbReference type="EMBL" id="CH940649">
    <property type="protein sequence ID" value="EDW63235.2"/>
    <property type="molecule type" value="Genomic_DNA"/>
</dbReference>
<dbReference type="Pfam" id="PF02995">
    <property type="entry name" value="DUF229"/>
    <property type="match status" value="1"/>
</dbReference>
<keyword evidence="2" id="KW-1185">Reference proteome</keyword>
<accession>B4LUY6</accession>
<dbReference type="FunFam" id="3.40.720.10:FF:000017">
    <property type="entry name" value="Predicted protein"/>
    <property type="match status" value="1"/>
</dbReference>
<dbReference type="PANTHER" id="PTHR10974">
    <property type="entry name" value="FI08016P-RELATED"/>
    <property type="match status" value="1"/>
</dbReference>
<protein>
    <submittedName>
        <fullName evidence="1">Uncharacterized protein</fullName>
    </submittedName>
</protein>